<keyword evidence="3 8" id="KW-0597">Phosphoprotein</keyword>
<keyword evidence="6" id="KW-0902">Two-component regulatory system</keyword>
<accession>A0ABX2M5B0</accession>
<dbReference type="SMART" id="SM01231">
    <property type="entry name" value="H-kinase_dim"/>
    <property type="match status" value="1"/>
</dbReference>
<dbReference type="InterPro" id="IPR011006">
    <property type="entry name" value="CheY-like_superfamily"/>
</dbReference>
<dbReference type="SMART" id="SM00387">
    <property type="entry name" value="HATPase_c"/>
    <property type="match status" value="1"/>
</dbReference>
<dbReference type="SUPFAM" id="SSF52172">
    <property type="entry name" value="CheY-like"/>
    <property type="match status" value="1"/>
</dbReference>
<feature type="modified residue" description="Phosphohistidine" evidence="7">
    <location>
        <position position="1010"/>
    </location>
</feature>
<feature type="modified residue" description="Phosphohistidine" evidence="7">
    <location>
        <position position="667"/>
    </location>
</feature>
<feature type="modified residue" description="Phosphohistidine" evidence="7">
    <location>
        <position position="853"/>
    </location>
</feature>
<dbReference type="Gene3D" id="1.20.120.160">
    <property type="entry name" value="HPT domain"/>
    <property type="match status" value="3"/>
</dbReference>
<dbReference type="InterPro" id="IPR051315">
    <property type="entry name" value="Bact_Chemotaxis_CheA"/>
</dbReference>
<dbReference type="Pfam" id="PF00072">
    <property type="entry name" value="Response_reg"/>
    <property type="match status" value="1"/>
</dbReference>
<feature type="domain" description="CheW-like" evidence="13">
    <location>
        <begin position="1409"/>
        <end position="1545"/>
    </location>
</feature>
<evidence type="ECO:0000313" key="15">
    <source>
        <dbReference type="EMBL" id="NUU03436.1"/>
    </source>
</evidence>
<evidence type="ECO:0000256" key="10">
    <source>
        <dbReference type="SAM" id="MobiDB-lite"/>
    </source>
</evidence>
<dbReference type="PROSITE" id="PS50110">
    <property type="entry name" value="RESPONSE_REGULATORY"/>
    <property type="match status" value="1"/>
</dbReference>
<evidence type="ECO:0000256" key="8">
    <source>
        <dbReference type="PROSITE-ProRule" id="PRU00169"/>
    </source>
</evidence>
<dbReference type="Pfam" id="PF02518">
    <property type="entry name" value="HATPase_c"/>
    <property type="match status" value="1"/>
</dbReference>
<dbReference type="SUPFAM" id="SSF47226">
    <property type="entry name" value="Histidine-containing phosphotransfer domain, HPT domain"/>
    <property type="match status" value="3"/>
</dbReference>
<dbReference type="InterPro" id="IPR004105">
    <property type="entry name" value="CheA-like_dim"/>
</dbReference>
<dbReference type="InterPro" id="IPR008207">
    <property type="entry name" value="Sig_transdc_His_kin_Hpt_dom"/>
</dbReference>
<dbReference type="CDD" id="cd00088">
    <property type="entry name" value="HPT"/>
    <property type="match status" value="2"/>
</dbReference>
<dbReference type="InterPro" id="IPR036641">
    <property type="entry name" value="HPT_dom_sf"/>
</dbReference>
<evidence type="ECO:0000313" key="16">
    <source>
        <dbReference type="Proteomes" id="UP000536746"/>
    </source>
</evidence>
<dbReference type="PANTHER" id="PTHR43395:SF8">
    <property type="entry name" value="HISTIDINE KINASE"/>
    <property type="match status" value="1"/>
</dbReference>
<keyword evidence="9" id="KW-0175">Coiled coil</keyword>
<dbReference type="Pfam" id="PF01584">
    <property type="entry name" value="CheW"/>
    <property type="match status" value="1"/>
</dbReference>
<sequence length="1695" mass="182379">MHTQAYPASSDDVRHAWMVPQPRAQVSDNLRMLESALHAGLEHLLALAAKAAGDGAQRPDAGAEATARLSTLINVLDLAGAAAAAHTLTMVRDAWRSGGATAQALWSLHDYLDALRDKSGDSDICDLLLFTACRRLQPGAGGDGESEPVPSATLAPVNMSSDARARSAVFGRALADLHADLGFAPTLAALRTMAAATDGFPDLQFAHAFLRRLCDGVQPLELQAISVLDSLGVLLAAVTADPASVPVRAALARRRIEFLQTLVDDEARLARRPSEQSQHMLRLMLLADELQVAWDRCVSAGATAGRIGAAWQWCESVLRAAAVSRRIWPRQRGAGMTGFLGALGRLAFDMAMSPRAESRDREVSSCLIFFDECLRRRIYLEDEFIGQVDCIIDHLARLTYGDDTEPESFPWFARELRVDMASRMEGVIEREAAGKLVQIELALETLWSPSYIEAAHSAQSLADDGEGAGEFVASPAALISDINAELARIEDLASQFRSEEMRELATALRRQIAAQLPATLHLPEHLQDARTRRRADTVRAGMVRDLVRLGELLDQACRSPYNKWRRHPDAQQEIAAGAQLAAALRRALDGAEDTLPGAPRTPSDGAVLGDDEPGAWQPEGNDPEMMEVFLLEARQLLDGLRTDLPRLGDAGAEADIELLSAVRRCFHTFKGSGRMVGLAAFSDAAQAVEMLLNVCLSAARDSGHVALPAPVAALVERARLSFGAWVEELAGEGRSRRQAPSLISAALALRNDVAQQPPGHEAAAAATHQPPQPHHPHQPSQPKQVVPAGDAASPPSVGEVSADADGDPRLREIFLKEARQIFKLLRQHGSSWRAKADSGLLAGAPPLYLRAVHTLRGTSAAAGFPGMQQMAALLDDVLEQIKASSGGLDGQGLGVVERAVAAMTALLEQYAAGALPQAPPQALAELAGLLGALRDEGHAGAAAPAPVAASAPASESRAAVTLQDEIDHELLPVFLEEGHDLMAAVGEGLQRFQQDPADRAALTELRRPLHTVKGSARMAGALSLGQRMHELESGIQRLLAGEGGAAEIRALLSLYDHALTQFESLEQLGAQQRGEGGLAAAQPLSSPLVRIRASMLDKLLNQVGEVSIARSQLENEVAALHRASRELADSIAKLAGQLRGVEIQAEIRIAASHQADGESAQFDPLELDRYTHLQELTRMMAESVNDAASLQKQLLDSAAKTQDGLQTQGRLTRELQQELMYARMVKFKSIEQRLQHLVRQLAGETGKQLDLDVAGGATEIDRGILERLAGPLEHLLRNAAVHGIEDAGARAAAGKAASGRLSVQAAQEGNEAVIRIADDGAGLDLAAIRRKAVEQGLVAEDAIEGARLSELIFEPGFTTTSQVSALAGRGVGMDVVRSEVTALGGRITVQSRPGEGVCFTMHLPLSLAVKQVCLLRHGGQSYAIPSMLVDKVVQLRGEEMRRALAEQVVQANGRMVVLHSLHGLLDEPLEESRLPPASIYVLFVKSGEDLVAIMVDHVNGNREVVAKPLGPQLDTLVGVVGATVLGNGEIALIINPLLLARRIGSRRLGMRREAAAARVQQKVVMVVDDSLTVRKVMQRLLERERYAVATATDGYDAIRQLHDVTPDVFLVDIEMPRMDGFTLVRHLRDNASTHDRPIIMITSRTGAKHRERAMEVGVNHYLGKPYQDEQLLELLRHYTGDRSQRPADDFSDVLY</sequence>
<dbReference type="PROSITE" id="PS50109">
    <property type="entry name" value="HIS_KIN"/>
    <property type="match status" value="1"/>
</dbReference>
<dbReference type="SMART" id="SM00073">
    <property type="entry name" value="HPT"/>
    <property type="match status" value="3"/>
</dbReference>
<dbReference type="InterPro" id="IPR004358">
    <property type="entry name" value="Sig_transdc_His_kin-like_C"/>
</dbReference>
<evidence type="ECO:0000256" key="1">
    <source>
        <dbReference type="ARBA" id="ARBA00000085"/>
    </source>
</evidence>
<dbReference type="Gene3D" id="2.30.30.40">
    <property type="entry name" value="SH3 Domains"/>
    <property type="match status" value="1"/>
</dbReference>
<protein>
    <recommendedName>
        <fullName evidence="2">histidine kinase</fullName>
        <ecNumber evidence="2">2.7.13.3</ecNumber>
    </recommendedName>
</protein>
<feature type="coiled-coil region" evidence="9">
    <location>
        <begin position="1096"/>
        <end position="1130"/>
    </location>
</feature>
<dbReference type="InterPro" id="IPR036061">
    <property type="entry name" value="CheW-like_dom_sf"/>
</dbReference>
<dbReference type="SUPFAM" id="SSF50341">
    <property type="entry name" value="CheW-like"/>
    <property type="match status" value="1"/>
</dbReference>
<dbReference type="InterPro" id="IPR002545">
    <property type="entry name" value="CheW-lke_dom"/>
</dbReference>
<comment type="catalytic activity">
    <reaction evidence="1">
        <text>ATP + protein L-histidine = ADP + protein N-phospho-L-histidine.</text>
        <dbReference type="EC" id="2.7.13.3"/>
    </reaction>
</comment>
<evidence type="ECO:0000256" key="7">
    <source>
        <dbReference type="PROSITE-ProRule" id="PRU00110"/>
    </source>
</evidence>
<feature type="domain" description="Response regulatory" evidence="12">
    <location>
        <begin position="1563"/>
        <end position="1679"/>
    </location>
</feature>
<dbReference type="PANTHER" id="PTHR43395">
    <property type="entry name" value="SENSOR HISTIDINE KINASE CHEA"/>
    <property type="match status" value="1"/>
</dbReference>
<comment type="caution">
    <text evidence="15">The sequence shown here is derived from an EMBL/GenBank/DDBJ whole genome shotgun (WGS) entry which is preliminary data.</text>
</comment>
<dbReference type="SMART" id="SM00448">
    <property type="entry name" value="REC"/>
    <property type="match status" value="1"/>
</dbReference>
<evidence type="ECO:0000256" key="6">
    <source>
        <dbReference type="ARBA" id="ARBA00023012"/>
    </source>
</evidence>
<evidence type="ECO:0000256" key="5">
    <source>
        <dbReference type="ARBA" id="ARBA00022777"/>
    </source>
</evidence>
<evidence type="ECO:0000256" key="3">
    <source>
        <dbReference type="ARBA" id="ARBA00022553"/>
    </source>
</evidence>
<name>A0ABX2M5B0_9BURK</name>
<dbReference type="EC" id="2.7.13.3" evidence="2"/>
<reference evidence="15 16" key="1">
    <citation type="journal article" date="2020" name="Front. Plant Sci.">
        <title>Isolation of Rhizosphere Bacteria That Improve Quality and Water Stress Tolerance in Greenhouse Ornamentals.</title>
        <authorList>
            <person name="Nordstedt N.P."/>
            <person name="Jones M.L."/>
        </authorList>
    </citation>
    <scope>NUCLEOTIDE SEQUENCE [LARGE SCALE GENOMIC DNA]</scope>
    <source>
        <strain evidence="15 16">C6C2</strain>
    </source>
</reference>
<evidence type="ECO:0000256" key="2">
    <source>
        <dbReference type="ARBA" id="ARBA00012438"/>
    </source>
</evidence>
<dbReference type="PROSITE" id="PS50851">
    <property type="entry name" value="CHEW"/>
    <property type="match status" value="1"/>
</dbReference>
<dbReference type="CDD" id="cd17546">
    <property type="entry name" value="REC_hyHK_CKI1_RcsC-like"/>
    <property type="match status" value="1"/>
</dbReference>
<evidence type="ECO:0000259" key="11">
    <source>
        <dbReference type="PROSITE" id="PS50109"/>
    </source>
</evidence>
<feature type="modified residue" description="4-aspartylphosphate" evidence="8">
    <location>
        <position position="1612"/>
    </location>
</feature>
<evidence type="ECO:0000256" key="9">
    <source>
        <dbReference type="SAM" id="Coils"/>
    </source>
</evidence>
<dbReference type="PROSITE" id="PS50894">
    <property type="entry name" value="HPT"/>
    <property type="match status" value="3"/>
</dbReference>
<feature type="domain" description="Histidine kinase" evidence="11">
    <location>
        <begin position="1272"/>
        <end position="1407"/>
    </location>
</feature>
<dbReference type="PRINTS" id="PR00344">
    <property type="entry name" value="BCTRLSENSOR"/>
</dbReference>
<evidence type="ECO:0000256" key="4">
    <source>
        <dbReference type="ARBA" id="ARBA00022679"/>
    </source>
</evidence>
<keyword evidence="5" id="KW-0418">Kinase</keyword>
<dbReference type="InterPro" id="IPR036890">
    <property type="entry name" value="HATPase_C_sf"/>
</dbReference>
<dbReference type="InterPro" id="IPR003594">
    <property type="entry name" value="HATPase_dom"/>
</dbReference>
<feature type="region of interest" description="Disordered" evidence="10">
    <location>
        <begin position="592"/>
        <end position="621"/>
    </location>
</feature>
<feature type="region of interest" description="Disordered" evidence="10">
    <location>
        <begin position="757"/>
        <end position="804"/>
    </location>
</feature>
<dbReference type="InterPro" id="IPR001789">
    <property type="entry name" value="Sig_transdc_resp-reg_receiver"/>
</dbReference>
<gene>
    <name evidence="15" type="ORF">HNO84_17645</name>
</gene>
<dbReference type="SMART" id="SM00260">
    <property type="entry name" value="CheW"/>
    <property type="match status" value="1"/>
</dbReference>
<evidence type="ECO:0000259" key="14">
    <source>
        <dbReference type="PROSITE" id="PS50894"/>
    </source>
</evidence>
<evidence type="ECO:0000259" key="13">
    <source>
        <dbReference type="PROSITE" id="PS50851"/>
    </source>
</evidence>
<dbReference type="SUPFAM" id="SSF55874">
    <property type="entry name" value="ATPase domain of HSP90 chaperone/DNA topoisomerase II/histidine kinase"/>
    <property type="match status" value="1"/>
</dbReference>
<feature type="domain" description="HPt" evidence="14">
    <location>
        <begin position="963"/>
        <end position="1069"/>
    </location>
</feature>
<keyword evidence="4" id="KW-0808">Transferase</keyword>
<dbReference type="Gene3D" id="3.30.565.10">
    <property type="entry name" value="Histidine kinase-like ATPase, C-terminal domain"/>
    <property type="match status" value="1"/>
</dbReference>
<organism evidence="15 16">
    <name type="scientific">Herbaspirillum robiniae</name>
    <dbReference type="NCBI Taxonomy" id="2014887"/>
    <lineage>
        <taxon>Bacteria</taxon>
        <taxon>Pseudomonadati</taxon>
        <taxon>Pseudomonadota</taxon>
        <taxon>Betaproteobacteria</taxon>
        <taxon>Burkholderiales</taxon>
        <taxon>Oxalobacteraceae</taxon>
        <taxon>Herbaspirillum</taxon>
    </lineage>
</organism>
<feature type="domain" description="HPt" evidence="14">
    <location>
        <begin position="618"/>
        <end position="732"/>
    </location>
</feature>
<evidence type="ECO:0000259" key="12">
    <source>
        <dbReference type="PROSITE" id="PS50110"/>
    </source>
</evidence>
<dbReference type="Gene3D" id="3.40.50.2300">
    <property type="match status" value="1"/>
</dbReference>
<dbReference type="Proteomes" id="UP000536746">
    <property type="component" value="Unassembled WGS sequence"/>
</dbReference>
<dbReference type="Pfam" id="PF01627">
    <property type="entry name" value="Hpt"/>
    <property type="match status" value="3"/>
</dbReference>
<feature type="domain" description="HPt" evidence="14">
    <location>
        <begin position="814"/>
        <end position="910"/>
    </location>
</feature>
<keyword evidence="16" id="KW-1185">Reference proteome</keyword>
<proteinExistence type="predicted"/>
<dbReference type="EMBL" id="JABFMT010000021">
    <property type="protein sequence ID" value="NUU03436.1"/>
    <property type="molecule type" value="Genomic_DNA"/>
</dbReference>
<dbReference type="InterPro" id="IPR005467">
    <property type="entry name" value="His_kinase_dom"/>
</dbReference>
<dbReference type="RefSeq" id="WP_079218303.1">
    <property type="nucleotide sequence ID" value="NZ_CP018845.1"/>
</dbReference>
<feature type="compositionally biased region" description="Low complexity" evidence="10">
    <location>
        <begin position="757"/>
        <end position="769"/>
    </location>
</feature>